<reference evidence="4" key="1">
    <citation type="submission" date="2021-03" db="EMBL/GenBank/DDBJ databases">
        <title>Whole genome shotgun sequence of Actinoplanes auranticolor NBRC 12245.</title>
        <authorList>
            <person name="Komaki H."/>
            <person name="Tamura T."/>
        </authorList>
    </citation>
    <scope>NUCLEOTIDE SEQUENCE</scope>
    <source>
        <strain evidence="4">NBRC 12245</strain>
    </source>
</reference>
<evidence type="ECO:0000313" key="4">
    <source>
        <dbReference type="EMBL" id="GIM74945.1"/>
    </source>
</evidence>
<dbReference type="AlphaFoldDB" id="A0A919SMS5"/>
<name>A0A919SMS5_9ACTN</name>
<dbReference type="Pfam" id="PF14040">
    <property type="entry name" value="DNase_NucA_NucB"/>
    <property type="match status" value="1"/>
</dbReference>
<keyword evidence="2" id="KW-0732">Signal</keyword>
<feature type="region of interest" description="Disordered" evidence="1">
    <location>
        <begin position="39"/>
        <end position="74"/>
    </location>
</feature>
<dbReference type="EMBL" id="BOQL01000053">
    <property type="protein sequence ID" value="GIM74945.1"/>
    <property type="molecule type" value="Genomic_DNA"/>
</dbReference>
<evidence type="ECO:0000313" key="5">
    <source>
        <dbReference type="Proteomes" id="UP000681340"/>
    </source>
</evidence>
<comment type="caution">
    <text evidence="4">The sequence shown here is derived from an EMBL/GenBank/DDBJ whole genome shotgun (WGS) entry which is preliminary data.</text>
</comment>
<evidence type="ECO:0000256" key="1">
    <source>
        <dbReference type="SAM" id="MobiDB-lite"/>
    </source>
</evidence>
<feature type="chain" id="PRO_5038047712" description="Deoxyribonuclease NucA/NucB domain-containing protein" evidence="2">
    <location>
        <begin position="27"/>
        <end position="409"/>
    </location>
</feature>
<keyword evidence="5" id="KW-1185">Reference proteome</keyword>
<accession>A0A919SMS5</accession>
<evidence type="ECO:0000259" key="3">
    <source>
        <dbReference type="Pfam" id="PF14040"/>
    </source>
</evidence>
<protein>
    <recommendedName>
        <fullName evidence="3">Deoxyribonuclease NucA/NucB domain-containing protein</fullName>
    </recommendedName>
</protein>
<feature type="signal peptide" evidence="2">
    <location>
        <begin position="1"/>
        <end position="26"/>
    </location>
</feature>
<sequence>MKSAGLLSIAIVTALVLPLSAQRANADATAVPPPGAFVQSGVRLASDTPPPASTGRSQPKVAPTAPRLAPPPDAPTVDECLAEPDAHVTPGDTGGWYKNRLGWCAWGDFFAIGRDAGTGEIIATVSFQFVVIGYGNNGARQFDYIVQLDHIVTDGRLPWETTFLETEFEECKDPQPSNVCTRYTRQASPPDWRLTNNYAVTFMSAETAGGGYQIEGHVSVLTLSFSTPANPEWQWQDNVSVAATPERYDSAAYSGRARGAVFPTAPLVFHVDGNDPQQDESARHIWDAIHRPYLTFPSWPAKSVPSRLTRMYNAADDDANREKSRAQCRIFYGTYDGNLQNCDEYPFASTYEGSVTGPRSNGNLERYSVRVIDAKDNQYVGQARLQIAFYHTWRILDKEKFDVVVDGIS</sequence>
<dbReference type="RefSeq" id="WP_212992231.1">
    <property type="nucleotide sequence ID" value="NZ_BAABEA010000004.1"/>
</dbReference>
<organism evidence="4 5">
    <name type="scientific">Actinoplanes auranticolor</name>
    <dbReference type="NCBI Taxonomy" id="47988"/>
    <lineage>
        <taxon>Bacteria</taxon>
        <taxon>Bacillati</taxon>
        <taxon>Actinomycetota</taxon>
        <taxon>Actinomycetes</taxon>
        <taxon>Micromonosporales</taxon>
        <taxon>Micromonosporaceae</taxon>
        <taxon>Actinoplanes</taxon>
    </lineage>
</organism>
<gene>
    <name evidence="4" type="ORF">Aau02nite_63440</name>
</gene>
<feature type="domain" description="Deoxyribonuclease NucA/NucB" evidence="3">
    <location>
        <begin position="306"/>
        <end position="404"/>
    </location>
</feature>
<evidence type="ECO:0000256" key="2">
    <source>
        <dbReference type="SAM" id="SignalP"/>
    </source>
</evidence>
<proteinExistence type="predicted"/>
<dbReference type="InterPro" id="IPR029476">
    <property type="entry name" value="DNase_NucA_NucB"/>
</dbReference>
<dbReference type="Proteomes" id="UP000681340">
    <property type="component" value="Unassembled WGS sequence"/>
</dbReference>